<dbReference type="EMBL" id="UINC01001033">
    <property type="protein sequence ID" value="SUZ68188.1"/>
    <property type="molecule type" value="Genomic_DNA"/>
</dbReference>
<organism evidence="2">
    <name type="scientific">marine metagenome</name>
    <dbReference type="NCBI Taxonomy" id="408172"/>
    <lineage>
        <taxon>unclassified sequences</taxon>
        <taxon>metagenomes</taxon>
        <taxon>ecological metagenomes</taxon>
    </lineage>
</organism>
<dbReference type="InterPro" id="IPR003593">
    <property type="entry name" value="AAA+_ATPase"/>
</dbReference>
<dbReference type="SUPFAM" id="SSF52540">
    <property type="entry name" value="P-loop containing nucleoside triphosphate hydrolases"/>
    <property type="match status" value="1"/>
</dbReference>
<sequence>MADEAIGTVALDNADDIALAERMKNGREQILSELRKLIIGQENVIEEVLLTLFVGGNSLLVGVPGLAKTLLIHTIAQVVDLNFSRIQFTPDLMPSDITGTDIIQEQADTGRREMVFSPGPVFANIVLADEINRTPPKTQAALLEAMQEHRVTVQGRTYELKEPFYVFATQNPIELEGTYPLPEAQLDRFMFQIIIDHMAEDEELEVVRTTTGILKPEFSRTVTGPDLVAFQELVRRVPVSESVLRYAVALTRASRPGANGDSLDFVNKWIAYGASVRAAQYLVLGSKARAITQGRYHVSFEDIRALAHPVLRHRVLKNFHAESEGRTSAEIVDKLLDAVPLPSSGM</sequence>
<evidence type="ECO:0000259" key="1">
    <source>
        <dbReference type="SMART" id="SM00382"/>
    </source>
</evidence>
<gene>
    <name evidence="2" type="ORF">METZ01_LOCUS21042</name>
</gene>
<dbReference type="Gene3D" id="3.40.50.300">
    <property type="entry name" value="P-loop containing nucleotide triphosphate hydrolases"/>
    <property type="match status" value="1"/>
</dbReference>
<dbReference type="CDD" id="cd00009">
    <property type="entry name" value="AAA"/>
    <property type="match status" value="1"/>
</dbReference>
<reference evidence="2" key="1">
    <citation type="submission" date="2018-05" db="EMBL/GenBank/DDBJ databases">
        <authorList>
            <person name="Lanie J.A."/>
            <person name="Ng W.-L."/>
            <person name="Kazmierczak K.M."/>
            <person name="Andrzejewski T.M."/>
            <person name="Davidsen T.M."/>
            <person name="Wayne K.J."/>
            <person name="Tettelin H."/>
            <person name="Glass J.I."/>
            <person name="Rusch D."/>
            <person name="Podicherti R."/>
            <person name="Tsui H.-C.T."/>
            <person name="Winkler M.E."/>
        </authorList>
    </citation>
    <scope>NUCLEOTIDE SEQUENCE</scope>
</reference>
<dbReference type="Pfam" id="PF07726">
    <property type="entry name" value="AAA_3"/>
    <property type="match status" value="1"/>
</dbReference>
<dbReference type="GO" id="GO:0016887">
    <property type="term" value="F:ATP hydrolysis activity"/>
    <property type="evidence" value="ECO:0007669"/>
    <property type="project" value="InterPro"/>
</dbReference>
<name>A0A381PNY4_9ZZZZ</name>
<dbReference type="InterPro" id="IPR041628">
    <property type="entry name" value="ChlI/MoxR_AAA_lid"/>
</dbReference>
<dbReference type="Pfam" id="PF17863">
    <property type="entry name" value="AAA_lid_2"/>
    <property type="match status" value="1"/>
</dbReference>
<dbReference type="PIRSF" id="PIRSF002849">
    <property type="entry name" value="AAA_ATPase_chaperone_MoxR_prd"/>
    <property type="match status" value="1"/>
</dbReference>
<feature type="domain" description="AAA+ ATPase" evidence="1">
    <location>
        <begin position="54"/>
        <end position="199"/>
    </location>
</feature>
<dbReference type="SMART" id="SM00382">
    <property type="entry name" value="AAA"/>
    <property type="match status" value="1"/>
</dbReference>
<dbReference type="InterPro" id="IPR027417">
    <property type="entry name" value="P-loop_NTPase"/>
</dbReference>
<dbReference type="AlphaFoldDB" id="A0A381PNY4"/>
<dbReference type="PANTHER" id="PTHR42759:SF1">
    <property type="entry name" value="MAGNESIUM-CHELATASE SUBUNIT CHLD"/>
    <property type="match status" value="1"/>
</dbReference>
<dbReference type="GO" id="GO:0005524">
    <property type="term" value="F:ATP binding"/>
    <property type="evidence" value="ECO:0007669"/>
    <property type="project" value="InterPro"/>
</dbReference>
<accession>A0A381PNY4</accession>
<proteinExistence type="predicted"/>
<protein>
    <recommendedName>
        <fullName evidence="1">AAA+ ATPase domain-containing protein</fullName>
    </recommendedName>
</protein>
<dbReference type="PANTHER" id="PTHR42759">
    <property type="entry name" value="MOXR FAMILY PROTEIN"/>
    <property type="match status" value="1"/>
</dbReference>
<dbReference type="InterPro" id="IPR050764">
    <property type="entry name" value="CbbQ/NirQ/NorQ/GpvN"/>
</dbReference>
<dbReference type="Gene3D" id="1.10.8.80">
    <property type="entry name" value="Magnesium chelatase subunit I, C-Terminal domain"/>
    <property type="match status" value="1"/>
</dbReference>
<evidence type="ECO:0000313" key="2">
    <source>
        <dbReference type="EMBL" id="SUZ68188.1"/>
    </source>
</evidence>
<dbReference type="InterPro" id="IPR011703">
    <property type="entry name" value="ATPase_AAA-3"/>
</dbReference>